<dbReference type="Proteomes" id="UP000011566">
    <property type="component" value="Unassembled WGS sequence"/>
</dbReference>
<organism evidence="1 2">
    <name type="scientific">Halococcus hamelinensis 100A6</name>
    <dbReference type="NCBI Taxonomy" id="1132509"/>
    <lineage>
        <taxon>Archaea</taxon>
        <taxon>Methanobacteriati</taxon>
        <taxon>Methanobacteriota</taxon>
        <taxon>Stenosarchaea group</taxon>
        <taxon>Halobacteria</taxon>
        <taxon>Halobacteriales</taxon>
        <taxon>Halococcaceae</taxon>
        <taxon>Halococcus</taxon>
    </lineage>
</organism>
<gene>
    <name evidence="1" type="ORF">C447_00120</name>
</gene>
<sequence length="316" mass="35868">MAHTYGDERIAEWLRENEYHPRSSKHGSVSCLALLDDLLYESDLFREAAEAGEIVYEEDYTVGEGELRWNVDLVLGPPTNEVETPIEGDRQIAEANPEEIWLAIDAKSVMTEHQKARRNRQRDINGFADIMYHHYPGAVAGGVLLINIADQFRSPLRDEGDITEHDNIERLVEETIEIFRTIDRSEGEIDPNVDAAATVVVDHTNLDDDHETQLVEDPPAPGENSIVNYRTFLSIIVETFEERFLIGDPPNMATLREADTLRNELNEQVVELLHYVHEVGVTMEQGEVSEDSIEDLRETLGQLEDLVDGVEQRHAE</sequence>
<comment type="caution">
    <text evidence="1">The sequence shown here is derived from an EMBL/GenBank/DDBJ whole genome shotgun (WGS) entry which is preliminary data.</text>
</comment>
<name>M0M9D3_9EURY</name>
<dbReference type="AlphaFoldDB" id="M0M9D3"/>
<evidence type="ECO:0000313" key="2">
    <source>
        <dbReference type="Proteomes" id="UP000011566"/>
    </source>
</evidence>
<reference evidence="1 2" key="1">
    <citation type="journal article" date="2014" name="PLoS Genet.">
        <title>Phylogenetically driven sequencing of extremely halophilic archaea reveals strategies for static and dynamic osmo-response.</title>
        <authorList>
            <person name="Becker E.A."/>
            <person name="Seitzer P.M."/>
            <person name="Tritt A."/>
            <person name="Larsen D."/>
            <person name="Krusor M."/>
            <person name="Yao A.I."/>
            <person name="Wu D."/>
            <person name="Madern D."/>
            <person name="Eisen J.A."/>
            <person name="Darling A.E."/>
            <person name="Facciotti M.T."/>
        </authorList>
    </citation>
    <scope>NUCLEOTIDE SEQUENCE [LARGE SCALE GENOMIC DNA]</scope>
    <source>
        <strain evidence="1 2">100A6</strain>
    </source>
</reference>
<dbReference type="PATRIC" id="fig|1132509.6.peg.23"/>
<protein>
    <submittedName>
        <fullName evidence="1">Uncharacterized protein</fullName>
    </submittedName>
</protein>
<proteinExistence type="predicted"/>
<accession>M0M9D3</accession>
<evidence type="ECO:0000313" key="1">
    <source>
        <dbReference type="EMBL" id="EMA41948.1"/>
    </source>
</evidence>
<keyword evidence="2" id="KW-1185">Reference proteome</keyword>
<dbReference type="EMBL" id="AOMB01000003">
    <property type="protein sequence ID" value="EMA41948.1"/>
    <property type="molecule type" value="Genomic_DNA"/>
</dbReference>